<reference evidence="4" key="2">
    <citation type="submission" date="2022-03" db="EMBL/GenBank/DDBJ databases">
        <title>Draft title - Genomic analysis of global carrot germplasm unveils the trajectory of domestication and the origin of high carotenoid orange carrot.</title>
        <authorList>
            <person name="Iorizzo M."/>
            <person name="Ellison S."/>
            <person name="Senalik D."/>
            <person name="Macko-Podgorni A."/>
            <person name="Grzebelus D."/>
            <person name="Bostan H."/>
            <person name="Rolling W."/>
            <person name="Curaba J."/>
            <person name="Simon P."/>
        </authorList>
    </citation>
    <scope>NUCLEOTIDE SEQUENCE</scope>
    <source>
        <tissue evidence="4">Leaf</tissue>
    </source>
</reference>
<protein>
    <recommendedName>
        <fullName evidence="3">CRM domain-containing protein</fullName>
    </recommendedName>
</protein>
<evidence type="ECO:0000313" key="5">
    <source>
        <dbReference type="Proteomes" id="UP000077755"/>
    </source>
</evidence>
<dbReference type="InterPro" id="IPR001890">
    <property type="entry name" value="RNA-binding_CRM"/>
</dbReference>
<gene>
    <name evidence="4" type="ORF">DCAR_0623243</name>
</gene>
<dbReference type="GO" id="GO:0003723">
    <property type="term" value="F:RNA binding"/>
    <property type="evidence" value="ECO:0007669"/>
    <property type="project" value="UniProtKB-UniRule"/>
</dbReference>
<feature type="domain" description="CRM" evidence="3">
    <location>
        <begin position="115"/>
        <end position="214"/>
    </location>
</feature>
<dbReference type="Proteomes" id="UP000077755">
    <property type="component" value="Chromosome 6"/>
</dbReference>
<evidence type="ECO:0000259" key="3">
    <source>
        <dbReference type="PROSITE" id="PS51295"/>
    </source>
</evidence>
<dbReference type="SMART" id="SM01103">
    <property type="entry name" value="CRS1_YhbY"/>
    <property type="match status" value="1"/>
</dbReference>
<dbReference type="InterPro" id="IPR035920">
    <property type="entry name" value="YhbY-like_sf"/>
</dbReference>
<dbReference type="FunFam" id="3.30.110.60:FF:000004">
    <property type="entry name" value="RNA-binding CRS1 / YhbY (CRM) domain protein"/>
    <property type="match status" value="1"/>
</dbReference>
<dbReference type="EMBL" id="CP093348">
    <property type="protein sequence ID" value="WOH03843.1"/>
    <property type="molecule type" value="Genomic_DNA"/>
</dbReference>
<organism evidence="4 5">
    <name type="scientific">Daucus carota subsp. sativus</name>
    <name type="common">Carrot</name>
    <dbReference type="NCBI Taxonomy" id="79200"/>
    <lineage>
        <taxon>Eukaryota</taxon>
        <taxon>Viridiplantae</taxon>
        <taxon>Streptophyta</taxon>
        <taxon>Embryophyta</taxon>
        <taxon>Tracheophyta</taxon>
        <taxon>Spermatophyta</taxon>
        <taxon>Magnoliopsida</taxon>
        <taxon>eudicotyledons</taxon>
        <taxon>Gunneridae</taxon>
        <taxon>Pentapetalae</taxon>
        <taxon>asterids</taxon>
        <taxon>campanulids</taxon>
        <taxon>Apiales</taxon>
        <taxon>Apiaceae</taxon>
        <taxon>Apioideae</taxon>
        <taxon>Scandiceae</taxon>
        <taxon>Daucinae</taxon>
        <taxon>Daucus</taxon>
        <taxon>Daucus sect. Daucus</taxon>
    </lineage>
</organism>
<evidence type="ECO:0000313" key="4">
    <source>
        <dbReference type="EMBL" id="WOH03843.1"/>
    </source>
</evidence>
<name>A0AAF0X9C8_DAUCS</name>
<dbReference type="AlphaFoldDB" id="A0AAF0X9C8"/>
<dbReference type="Pfam" id="PF01985">
    <property type="entry name" value="CRS1_YhbY"/>
    <property type="match status" value="1"/>
</dbReference>
<proteinExistence type="predicted"/>
<keyword evidence="5" id="KW-1185">Reference proteome</keyword>
<reference evidence="4" key="1">
    <citation type="journal article" date="2016" name="Nat. Genet.">
        <title>A high-quality carrot genome assembly provides new insights into carotenoid accumulation and asterid genome evolution.</title>
        <authorList>
            <person name="Iorizzo M."/>
            <person name="Ellison S."/>
            <person name="Senalik D."/>
            <person name="Zeng P."/>
            <person name="Satapoomin P."/>
            <person name="Huang J."/>
            <person name="Bowman M."/>
            <person name="Iovene M."/>
            <person name="Sanseverino W."/>
            <person name="Cavagnaro P."/>
            <person name="Yildiz M."/>
            <person name="Macko-Podgorni A."/>
            <person name="Moranska E."/>
            <person name="Grzebelus E."/>
            <person name="Grzebelus D."/>
            <person name="Ashrafi H."/>
            <person name="Zheng Z."/>
            <person name="Cheng S."/>
            <person name="Spooner D."/>
            <person name="Van Deynze A."/>
            <person name="Simon P."/>
        </authorList>
    </citation>
    <scope>NUCLEOTIDE SEQUENCE</scope>
    <source>
        <tissue evidence="4">Leaf</tissue>
    </source>
</reference>
<dbReference type="GO" id="GO:0009507">
    <property type="term" value="C:chloroplast"/>
    <property type="evidence" value="ECO:0007669"/>
    <property type="project" value="TreeGrafter"/>
</dbReference>
<dbReference type="Gene3D" id="3.30.110.60">
    <property type="entry name" value="YhbY-like"/>
    <property type="match status" value="1"/>
</dbReference>
<dbReference type="PANTHER" id="PTHR47714:SF1">
    <property type="entry name" value="RNA-BINDING CRS1 _ YHBY (CRM) DOMAIN PROTEIN"/>
    <property type="match status" value="1"/>
</dbReference>
<sequence>MGALSLSSSSSLLRHFLPPKPPSLPPNLLFKQSHPPSFSSTPLHTLFRSLSSSSQTNCQAPIASLTLETPENVVIKDDSELNSKETQVVEAAKEAVGEVDWDSSEKYQELVANLPSLSTKEKKELASYAHSLGKKLKSQQVGKGGVTDAVATALVETLEANELLKVKIHSNSPSELDDAVKQLEGATGSVAVGRIGRTVILYRPSLTKLKAEEKKLQARRVFVRRQQAYRSSLQVLNNFLYLYEEICTLNTIFPVNSSVLIKYIA</sequence>
<dbReference type="SUPFAM" id="SSF75471">
    <property type="entry name" value="YhbY-like"/>
    <property type="match status" value="1"/>
</dbReference>
<dbReference type="PANTHER" id="PTHR47714">
    <property type="entry name" value="CRS1/YHBY DOMAIN CONTAINING PROTEIN, EXPRESSED"/>
    <property type="match status" value="1"/>
</dbReference>
<accession>A0AAF0X9C8</accession>
<evidence type="ECO:0000256" key="1">
    <source>
        <dbReference type="ARBA" id="ARBA00022884"/>
    </source>
</evidence>
<keyword evidence="1 2" id="KW-0694">RNA-binding</keyword>
<dbReference type="PROSITE" id="PS51295">
    <property type="entry name" value="CRM"/>
    <property type="match status" value="1"/>
</dbReference>
<evidence type="ECO:0000256" key="2">
    <source>
        <dbReference type="PROSITE-ProRule" id="PRU00626"/>
    </source>
</evidence>